<reference evidence="1" key="2">
    <citation type="journal article" date="2015" name="Fish Shellfish Immunol.">
        <title>Early steps in the European eel (Anguilla anguilla)-Vibrio vulnificus interaction in the gills: Role of the RtxA13 toxin.</title>
        <authorList>
            <person name="Callol A."/>
            <person name="Pajuelo D."/>
            <person name="Ebbesson L."/>
            <person name="Teles M."/>
            <person name="MacKenzie S."/>
            <person name="Amaro C."/>
        </authorList>
    </citation>
    <scope>NUCLEOTIDE SEQUENCE</scope>
</reference>
<sequence>MCFSAAASSMILSTVFSVWLCVRG</sequence>
<organism evidence="1">
    <name type="scientific">Anguilla anguilla</name>
    <name type="common">European freshwater eel</name>
    <name type="synonym">Muraena anguilla</name>
    <dbReference type="NCBI Taxonomy" id="7936"/>
    <lineage>
        <taxon>Eukaryota</taxon>
        <taxon>Metazoa</taxon>
        <taxon>Chordata</taxon>
        <taxon>Craniata</taxon>
        <taxon>Vertebrata</taxon>
        <taxon>Euteleostomi</taxon>
        <taxon>Actinopterygii</taxon>
        <taxon>Neopterygii</taxon>
        <taxon>Teleostei</taxon>
        <taxon>Anguilliformes</taxon>
        <taxon>Anguillidae</taxon>
        <taxon>Anguilla</taxon>
    </lineage>
</organism>
<accession>A0A0E9SAE6</accession>
<protein>
    <submittedName>
        <fullName evidence="1">Uncharacterized protein</fullName>
    </submittedName>
</protein>
<reference evidence="1" key="1">
    <citation type="submission" date="2014-11" db="EMBL/GenBank/DDBJ databases">
        <authorList>
            <person name="Amaro Gonzalez C."/>
        </authorList>
    </citation>
    <scope>NUCLEOTIDE SEQUENCE</scope>
</reference>
<proteinExistence type="predicted"/>
<dbReference type="AlphaFoldDB" id="A0A0E9SAE6"/>
<dbReference type="EMBL" id="GBXM01071089">
    <property type="protein sequence ID" value="JAH37488.1"/>
    <property type="molecule type" value="Transcribed_RNA"/>
</dbReference>
<evidence type="ECO:0000313" key="1">
    <source>
        <dbReference type="EMBL" id="JAH37488.1"/>
    </source>
</evidence>
<name>A0A0E9SAE6_ANGAN</name>